<organism evidence="2 3">
    <name type="scientific">Herminiimonas arsenicoxydans</name>
    <dbReference type="NCBI Taxonomy" id="204773"/>
    <lineage>
        <taxon>Bacteria</taxon>
        <taxon>Pseudomonadati</taxon>
        <taxon>Pseudomonadota</taxon>
        <taxon>Betaproteobacteria</taxon>
        <taxon>Burkholderiales</taxon>
        <taxon>Oxalobacteraceae</taxon>
        <taxon>Herminiimonas</taxon>
    </lineage>
</organism>
<keyword evidence="1" id="KW-0732">Signal</keyword>
<reference evidence="2 3" key="1">
    <citation type="journal article" date="2007" name="PLoS Genet.">
        <title>A tale of two oxidation states: bacterial colonization of arsenic-rich environments.</title>
        <authorList>
            <person name="Muller D."/>
            <person name="Medigue C."/>
            <person name="Koechler S."/>
            <person name="Barbe V."/>
            <person name="Barakat M."/>
            <person name="Talla E."/>
            <person name="Bonnefoy V."/>
            <person name="Krin E."/>
            <person name="Arsene-Ploetze F."/>
            <person name="Carapito C."/>
            <person name="Chandler M."/>
            <person name="Cournoyer B."/>
            <person name="Cruveiller S."/>
            <person name="Dossat C."/>
            <person name="Duval S."/>
            <person name="Heymann M."/>
            <person name="Leize E."/>
            <person name="Lieutaud A."/>
            <person name="Lievremont D."/>
            <person name="Makita Y."/>
            <person name="Mangenot S."/>
            <person name="Nitschke W."/>
            <person name="Ortet P."/>
            <person name="Perdrial N."/>
            <person name="Schoepp B."/>
            <person name="Siguier N."/>
            <person name="Simeonova D.D."/>
            <person name="Rouy Z."/>
            <person name="Segurens B."/>
            <person name="Turlin E."/>
            <person name="Vallenet D."/>
            <person name="Van Dorsselaer A."/>
            <person name="Weiss S."/>
            <person name="Weissenbach J."/>
            <person name="Lett M.C."/>
            <person name="Danchin A."/>
            <person name="Bertin P.N."/>
        </authorList>
    </citation>
    <scope>NUCLEOTIDE SEQUENCE [LARGE SCALE GENOMIC DNA]</scope>
    <source>
        <strain evidence="3">ULPAs1</strain>
    </source>
</reference>
<feature type="signal peptide" evidence="1">
    <location>
        <begin position="1"/>
        <end position="22"/>
    </location>
</feature>
<gene>
    <name evidence="2" type="ordered locus">HEAR2257</name>
</gene>
<accession>A4G7A3</accession>
<proteinExistence type="predicted"/>
<keyword evidence="3" id="KW-1185">Reference proteome</keyword>
<name>A4G7A3_HERAR</name>
<evidence type="ECO:0000256" key="1">
    <source>
        <dbReference type="SAM" id="SignalP"/>
    </source>
</evidence>
<dbReference type="AlphaFoldDB" id="A4G7A3"/>
<sequence>MKLPIKKLIIGTAFLMLTNAFAGPFGLNQGDSADTLAKKGNFKPSEEPYTYIARSLTNGHSGFDLYSVVVTPQQGLCKINALGKDIVTSVYGSELTSAFNRLEQQLSEKYGKAKRYDFLRQGSIWKEPEDWTMSLLKKERTLSSFWGEKNQLADSLMSISLEAKSLSNSKGYLLLSYEFNNFDDCWKVLSKKESANL</sequence>
<dbReference type="EMBL" id="CU207211">
    <property type="protein sequence ID" value="CAL62390.1"/>
    <property type="molecule type" value="Genomic_DNA"/>
</dbReference>
<dbReference type="HOGENOM" id="CLU_061765_1_0_4"/>
<evidence type="ECO:0000313" key="2">
    <source>
        <dbReference type="EMBL" id="CAL62390.1"/>
    </source>
</evidence>
<dbReference type="eggNOG" id="ENOG5032UA8">
    <property type="taxonomic scope" value="Bacteria"/>
</dbReference>
<feature type="chain" id="PRO_5002669108" evidence="1">
    <location>
        <begin position="23"/>
        <end position="197"/>
    </location>
</feature>
<protein>
    <submittedName>
        <fullName evidence="2">Uncharacterized protein</fullName>
    </submittedName>
</protein>
<dbReference type="STRING" id="204773.HEAR2257"/>
<dbReference type="OrthoDB" id="8859045at2"/>
<evidence type="ECO:0000313" key="3">
    <source>
        <dbReference type="Proteomes" id="UP000006697"/>
    </source>
</evidence>
<dbReference type="KEGG" id="har:HEAR2257"/>
<dbReference type="Proteomes" id="UP000006697">
    <property type="component" value="Chromosome"/>
</dbReference>